<evidence type="ECO:0000313" key="6">
    <source>
        <dbReference type="EMBL" id="CAL1698503.1"/>
    </source>
</evidence>
<sequence length="345" mass="39247">MAIESNHFRSYSTHPSGNVHATNMQAPDGDDDRSDTDSEITEVGEEEIPLYFTERDGRLFHSHGSSPYPLPVDTAEQDRINGQHEILRHFLLGIYVDRNAVREVLRGSPTRQRRALDLATGTGKWVLDLAAEFTHVKVYGLDIVPIATRHPPHNVFFEMQDINQTLRFHDGDIDLVHARSVSMAVRCYPDLVKEVARVLRPGGLFLACEWGRYPAMSEEVDVVTRLPCSCRFFNAVIDTLHRSHGITPVAQNLCRYISDSGRFDQIYSHRFAIPIGDWHENPVYQRLGLQYRSILELYADSMGVMMVQAGKSEAEVNELVRSYVDELYTVSGLVSHYYVVQARRV</sequence>
<evidence type="ECO:0000259" key="5">
    <source>
        <dbReference type="Pfam" id="PF13649"/>
    </source>
</evidence>
<gene>
    <name evidence="6" type="ORF">GFSPODELE1_LOCUS2180</name>
</gene>
<dbReference type="Pfam" id="PF13649">
    <property type="entry name" value="Methyltransf_25"/>
    <property type="match status" value="1"/>
</dbReference>
<name>A0ABP1CUY1_9APHY</name>
<keyword evidence="2" id="KW-0808">Transferase</keyword>
<dbReference type="InterPro" id="IPR029063">
    <property type="entry name" value="SAM-dependent_MTases_sf"/>
</dbReference>
<dbReference type="EMBL" id="OZ037953">
    <property type="protein sequence ID" value="CAL1698503.1"/>
    <property type="molecule type" value="Genomic_DNA"/>
</dbReference>
<evidence type="ECO:0000256" key="2">
    <source>
        <dbReference type="ARBA" id="ARBA00022679"/>
    </source>
</evidence>
<dbReference type="InterPro" id="IPR023576">
    <property type="entry name" value="UbiE/COQ5_MeTrFase_CS"/>
</dbReference>
<feature type="compositionally biased region" description="Polar residues" evidence="4">
    <location>
        <begin position="8"/>
        <end position="25"/>
    </location>
</feature>
<dbReference type="PANTHER" id="PTHR43591:SF110">
    <property type="entry name" value="RHODANESE DOMAIN-CONTAINING PROTEIN"/>
    <property type="match status" value="1"/>
</dbReference>
<evidence type="ECO:0000256" key="1">
    <source>
        <dbReference type="ARBA" id="ARBA00022603"/>
    </source>
</evidence>
<protein>
    <recommendedName>
        <fullName evidence="5">Methyltransferase domain-containing protein</fullName>
    </recommendedName>
</protein>
<feature type="domain" description="Methyltransferase" evidence="5">
    <location>
        <begin position="116"/>
        <end position="203"/>
    </location>
</feature>
<keyword evidence="1" id="KW-0489">Methyltransferase</keyword>
<reference evidence="7" key="1">
    <citation type="submission" date="2024-04" db="EMBL/GenBank/DDBJ databases">
        <authorList>
            <person name="Shaw F."/>
            <person name="Minotto A."/>
        </authorList>
    </citation>
    <scope>NUCLEOTIDE SEQUENCE [LARGE SCALE GENOMIC DNA]</scope>
</reference>
<dbReference type="Gene3D" id="3.40.50.150">
    <property type="entry name" value="Vaccinia Virus protein VP39"/>
    <property type="match status" value="1"/>
</dbReference>
<dbReference type="PROSITE" id="PS01184">
    <property type="entry name" value="UBIE_2"/>
    <property type="match status" value="1"/>
</dbReference>
<evidence type="ECO:0000256" key="3">
    <source>
        <dbReference type="ARBA" id="ARBA00022691"/>
    </source>
</evidence>
<organism evidence="6 7">
    <name type="scientific">Somion occarium</name>
    <dbReference type="NCBI Taxonomy" id="3059160"/>
    <lineage>
        <taxon>Eukaryota</taxon>
        <taxon>Fungi</taxon>
        <taxon>Dikarya</taxon>
        <taxon>Basidiomycota</taxon>
        <taxon>Agaricomycotina</taxon>
        <taxon>Agaricomycetes</taxon>
        <taxon>Polyporales</taxon>
        <taxon>Cerrenaceae</taxon>
        <taxon>Somion</taxon>
    </lineage>
</organism>
<dbReference type="SUPFAM" id="SSF53335">
    <property type="entry name" value="S-adenosyl-L-methionine-dependent methyltransferases"/>
    <property type="match status" value="1"/>
</dbReference>
<evidence type="ECO:0000256" key="4">
    <source>
        <dbReference type="SAM" id="MobiDB-lite"/>
    </source>
</evidence>
<feature type="compositionally biased region" description="Acidic residues" evidence="4">
    <location>
        <begin position="28"/>
        <end position="47"/>
    </location>
</feature>
<keyword evidence="7" id="KW-1185">Reference proteome</keyword>
<feature type="region of interest" description="Disordered" evidence="4">
    <location>
        <begin position="1"/>
        <end position="47"/>
    </location>
</feature>
<proteinExistence type="predicted"/>
<evidence type="ECO:0000313" key="7">
    <source>
        <dbReference type="Proteomes" id="UP001497453"/>
    </source>
</evidence>
<dbReference type="PANTHER" id="PTHR43591">
    <property type="entry name" value="METHYLTRANSFERASE"/>
    <property type="match status" value="1"/>
</dbReference>
<dbReference type="InterPro" id="IPR041698">
    <property type="entry name" value="Methyltransf_25"/>
</dbReference>
<accession>A0ABP1CUY1</accession>
<dbReference type="Proteomes" id="UP001497453">
    <property type="component" value="Chromosome 10"/>
</dbReference>
<keyword evidence="3" id="KW-0949">S-adenosyl-L-methionine</keyword>
<dbReference type="CDD" id="cd02440">
    <property type="entry name" value="AdoMet_MTases"/>
    <property type="match status" value="1"/>
</dbReference>